<protein>
    <recommendedName>
        <fullName evidence="1">Phage head morphogenesis domain-containing protein</fullName>
    </recommendedName>
</protein>
<dbReference type="OrthoDB" id="8614104at2"/>
<dbReference type="Pfam" id="PF04233">
    <property type="entry name" value="Phage_Mu_F"/>
    <property type="match status" value="1"/>
</dbReference>
<proteinExistence type="predicted"/>
<dbReference type="EMBL" id="BBMZ01000037">
    <property type="protein sequence ID" value="GAL60376.1"/>
    <property type="molecule type" value="Genomic_DNA"/>
</dbReference>
<dbReference type="STRING" id="1115515.EV102420_37_00150"/>
<gene>
    <name evidence="2" type="ORF">EV102420_37_00150</name>
</gene>
<evidence type="ECO:0000313" key="3">
    <source>
        <dbReference type="Proteomes" id="UP000029462"/>
    </source>
</evidence>
<dbReference type="InterPro" id="IPR006528">
    <property type="entry name" value="Phage_head_morphogenesis_dom"/>
</dbReference>
<organism evidence="2 3">
    <name type="scientific">Pseudescherichia vulneris NBRC 102420</name>
    <dbReference type="NCBI Taxonomy" id="1115515"/>
    <lineage>
        <taxon>Bacteria</taxon>
        <taxon>Pseudomonadati</taxon>
        <taxon>Pseudomonadota</taxon>
        <taxon>Gammaproteobacteria</taxon>
        <taxon>Enterobacterales</taxon>
        <taxon>Enterobacteriaceae</taxon>
        <taxon>Pseudescherichia</taxon>
    </lineage>
</organism>
<dbReference type="Proteomes" id="UP000029462">
    <property type="component" value="Unassembled WGS sequence"/>
</dbReference>
<dbReference type="eggNOG" id="COG2369">
    <property type="taxonomic scope" value="Bacteria"/>
</dbReference>
<evidence type="ECO:0000259" key="1">
    <source>
        <dbReference type="Pfam" id="PF04233"/>
    </source>
</evidence>
<keyword evidence="3" id="KW-1185">Reference proteome</keyword>
<evidence type="ECO:0000313" key="2">
    <source>
        <dbReference type="EMBL" id="GAL60376.1"/>
    </source>
</evidence>
<dbReference type="InterPro" id="IPR017029">
    <property type="entry name" value="Phage_head_put"/>
</dbReference>
<sequence length="368" mass="41042">MARSVNDRLQDETIAHGLYVNRYGTGVARRMVALLSKMDAELAARLLVLLDGKRADTYSARRLASLLAGVRDLNHQAYEPVNESLARELTGYVEYEAGYQLDLFSSIIPKQILTHIPLQSIAPEQVYAAAAAQPFQGRLLKEWGQKLESDRLDKITNVVRSGFLQGETVEQIVKRVAGTPKLNREDGAINASRRDLAVVTRTAVNHMAATARQEFAQANSDIVKAKQWSSTLDTHTSQWCIIRDRKLYTLDGKPLGHAIPYLRGPGKIHFCCRSGETMITKSWEELQIASGELSSATRASMDGQIPAHTSYADWLTRQPYARQEQVLGVTRALLLRDGKITVPEMFNDAGEFLTLDELRRVDASAFEE</sequence>
<dbReference type="AlphaFoldDB" id="A0A090V6E7"/>
<feature type="domain" description="Phage head morphogenesis" evidence="1">
    <location>
        <begin position="153"/>
        <end position="273"/>
    </location>
</feature>
<comment type="caution">
    <text evidence="2">The sequence shown here is derived from an EMBL/GenBank/DDBJ whole genome shotgun (WGS) entry which is preliminary data.</text>
</comment>
<reference evidence="2 3" key="1">
    <citation type="submission" date="2014-09" db="EMBL/GenBank/DDBJ databases">
        <title>Whole genome shotgun sequence of Escherichia vulneris NBRC 102420.</title>
        <authorList>
            <person name="Yoshida Y."/>
            <person name="Hosoyama A."/>
            <person name="Tsuchikane K."/>
            <person name="Ohji S."/>
            <person name="Ichikawa N."/>
            <person name="Kimura A."/>
            <person name="Yamazoe A."/>
            <person name="Ezaki T."/>
            <person name="Fujita N."/>
        </authorList>
    </citation>
    <scope>NUCLEOTIDE SEQUENCE [LARGE SCALE GENOMIC DNA]</scope>
    <source>
        <strain evidence="2 3">NBRC 102420</strain>
    </source>
</reference>
<accession>A0A090V6E7</accession>
<dbReference type="RefSeq" id="WP_042395730.1">
    <property type="nucleotide sequence ID" value="NZ_BBMZ01000037.1"/>
</dbReference>
<dbReference type="PIRSF" id="PIRSF034565">
    <property type="entry name" value="UCP034565"/>
    <property type="match status" value="1"/>
</dbReference>
<name>A0A090V6E7_PSEVU</name>